<dbReference type="AlphaFoldDB" id="A0A4Y2J134"/>
<name>A0A4Y2J134_ARAVE</name>
<evidence type="ECO:0000313" key="1">
    <source>
        <dbReference type="EMBL" id="GBM83634.1"/>
    </source>
</evidence>
<reference evidence="1 2" key="1">
    <citation type="journal article" date="2019" name="Sci. Rep.">
        <title>Orb-weaving spider Araneus ventricosus genome elucidates the spidroin gene catalogue.</title>
        <authorList>
            <person name="Kono N."/>
            <person name="Nakamura H."/>
            <person name="Ohtoshi R."/>
            <person name="Moran D.A.P."/>
            <person name="Shinohara A."/>
            <person name="Yoshida Y."/>
            <person name="Fujiwara M."/>
            <person name="Mori M."/>
            <person name="Tomita M."/>
            <person name="Arakawa K."/>
        </authorList>
    </citation>
    <scope>NUCLEOTIDE SEQUENCE [LARGE SCALE GENOMIC DNA]</scope>
</reference>
<accession>A0A4Y2J134</accession>
<protein>
    <submittedName>
        <fullName evidence="1">Uncharacterized protein</fullName>
    </submittedName>
</protein>
<sequence>MVWSFEQLNYLMLVDQIKKQLEETPHIEIDEDILPQADEEYKEIKKLIEVNSKEFIESQRPSEDFVPMLSEVQKWES</sequence>
<dbReference type="EMBL" id="BGPR01003097">
    <property type="protein sequence ID" value="GBM83634.1"/>
    <property type="molecule type" value="Genomic_DNA"/>
</dbReference>
<proteinExistence type="predicted"/>
<dbReference type="Proteomes" id="UP000499080">
    <property type="component" value="Unassembled WGS sequence"/>
</dbReference>
<organism evidence="1 2">
    <name type="scientific">Araneus ventricosus</name>
    <name type="common">Orbweaver spider</name>
    <name type="synonym">Epeira ventricosa</name>
    <dbReference type="NCBI Taxonomy" id="182803"/>
    <lineage>
        <taxon>Eukaryota</taxon>
        <taxon>Metazoa</taxon>
        <taxon>Ecdysozoa</taxon>
        <taxon>Arthropoda</taxon>
        <taxon>Chelicerata</taxon>
        <taxon>Arachnida</taxon>
        <taxon>Araneae</taxon>
        <taxon>Araneomorphae</taxon>
        <taxon>Entelegynae</taxon>
        <taxon>Araneoidea</taxon>
        <taxon>Araneidae</taxon>
        <taxon>Araneus</taxon>
    </lineage>
</organism>
<comment type="caution">
    <text evidence="1">The sequence shown here is derived from an EMBL/GenBank/DDBJ whole genome shotgun (WGS) entry which is preliminary data.</text>
</comment>
<evidence type="ECO:0000313" key="2">
    <source>
        <dbReference type="Proteomes" id="UP000499080"/>
    </source>
</evidence>
<gene>
    <name evidence="1" type="ORF">AVEN_73359_1</name>
</gene>
<keyword evidence="2" id="KW-1185">Reference proteome</keyword>